<feature type="signal peptide" evidence="1">
    <location>
        <begin position="1"/>
        <end position="21"/>
    </location>
</feature>
<sequence>MKHLKLLFAAALITLTAVSCKKTTPYTPPPAISAISFYDAIPDAPALSIYLDNSKISPDSSKYKSVLPYATAYSGSRQIIAYKGNDKKFSQAVTLKQGLFYSAFLTGKYATPEVVLLEDSLTNPPTAKANIRFVNMSVGAPALDLGVNDGTTVVSNRLYKANSAYTAINGNKQYTFVIRTHGETVAKVTLPSVNISTGHNYTIWARGVYTATDATALGADIVLNY</sequence>
<evidence type="ECO:0000313" key="3">
    <source>
        <dbReference type="EMBL" id="TSJ38593.1"/>
    </source>
</evidence>
<dbReference type="RefSeq" id="WP_144249875.1">
    <property type="nucleotide sequence ID" value="NZ_VLPK01000004.1"/>
</dbReference>
<organism evidence="3 4">
    <name type="scientific">Mucilaginibacter corticis</name>
    <dbReference type="NCBI Taxonomy" id="2597670"/>
    <lineage>
        <taxon>Bacteria</taxon>
        <taxon>Pseudomonadati</taxon>
        <taxon>Bacteroidota</taxon>
        <taxon>Sphingobacteriia</taxon>
        <taxon>Sphingobacteriales</taxon>
        <taxon>Sphingobacteriaceae</taxon>
        <taxon>Mucilaginibacter</taxon>
    </lineage>
</organism>
<reference evidence="3 4" key="1">
    <citation type="submission" date="2019-07" db="EMBL/GenBank/DDBJ databases">
        <authorList>
            <person name="Huq M.A."/>
        </authorList>
    </citation>
    <scope>NUCLEOTIDE SEQUENCE [LARGE SCALE GENOMIC DNA]</scope>
    <source>
        <strain evidence="3 4">MAH-19</strain>
    </source>
</reference>
<dbReference type="Proteomes" id="UP000318733">
    <property type="component" value="Unassembled WGS sequence"/>
</dbReference>
<dbReference type="OrthoDB" id="9792011at2"/>
<dbReference type="AlphaFoldDB" id="A0A556MFC3"/>
<dbReference type="InterPro" id="IPR025510">
    <property type="entry name" value="DUF4397"/>
</dbReference>
<name>A0A556MFC3_9SPHI</name>
<dbReference type="Pfam" id="PF14344">
    <property type="entry name" value="DUF4397"/>
    <property type="match status" value="1"/>
</dbReference>
<evidence type="ECO:0000259" key="2">
    <source>
        <dbReference type="Pfam" id="PF14344"/>
    </source>
</evidence>
<dbReference type="PROSITE" id="PS51257">
    <property type="entry name" value="PROKAR_LIPOPROTEIN"/>
    <property type="match status" value="1"/>
</dbReference>
<evidence type="ECO:0000256" key="1">
    <source>
        <dbReference type="SAM" id="SignalP"/>
    </source>
</evidence>
<protein>
    <submittedName>
        <fullName evidence="3">DUF4397 domain-containing protein</fullName>
    </submittedName>
</protein>
<accession>A0A556MFC3</accession>
<proteinExistence type="predicted"/>
<feature type="chain" id="PRO_5021971602" evidence="1">
    <location>
        <begin position="22"/>
        <end position="225"/>
    </location>
</feature>
<gene>
    <name evidence="3" type="ORF">FO440_18945</name>
</gene>
<keyword evidence="4" id="KW-1185">Reference proteome</keyword>
<dbReference type="EMBL" id="VLPK01000004">
    <property type="protein sequence ID" value="TSJ38593.1"/>
    <property type="molecule type" value="Genomic_DNA"/>
</dbReference>
<comment type="caution">
    <text evidence="3">The sequence shown here is derived from an EMBL/GenBank/DDBJ whole genome shotgun (WGS) entry which is preliminary data.</text>
</comment>
<feature type="domain" description="DUF4397" evidence="2">
    <location>
        <begin position="34"/>
        <end position="145"/>
    </location>
</feature>
<evidence type="ECO:0000313" key="4">
    <source>
        <dbReference type="Proteomes" id="UP000318733"/>
    </source>
</evidence>
<keyword evidence="1" id="KW-0732">Signal</keyword>